<dbReference type="InterPro" id="IPR006207">
    <property type="entry name" value="Cys_knot_C"/>
</dbReference>
<feature type="domain" description="VWFD" evidence="12">
    <location>
        <begin position="2659"/>
        <end position="2831"/>
    </location>
</feature>
<dbReference type="InterPro" id="IPR001007">
    <property type="entry name" value="VWF_dom"/>
</dbReference>
<feature type="domain" description="CTCK" evidence="10">
    <location>
        <begin position="2141"/>
        <end position="2228"/>
    </location>
</feature>
<organism evidence="13">
    <name type="scientific">Lamprotornis superbus</name>
    <dbReference type="NCBI Taxonomy" id="245042"/>
    <lineage>
        <taxon>Eukaryota</taxon>
        <taxon>Metazoa</taxon>
        <taxon>Chordata</taxon>
        <taxon>Craniata</taxon>
        <taxon>Vertebrata</taxon>
        <taxon>Euteleostomi</taxon>
        <taxon>Archelosauria</taxon>
        <taxon>Archosauria</taxon>
        <taxon>Dinosauria</taxon>
        <taxon>Saurischia</taxon>
        <taxon>Theropoda</taxon>
        <taxon>Coelurosauria</taxon>
        <taxon>Aves</taxon>
        <taxon>Neognathae</taxon>
        <taxon>Neoaves</taxon>
        <taxon>Telluraves</taxon>
        <taxon>Australaves</taxon>
        <taxon>Passeriformes</taxon>
        <taxon>Sturnidae</taxon>
        <taxon>Lamprotornis</taxon>
    </lineage>
</organism>
<feature type="domain" description="VWFC" evidence="11">
    <location>
        <begin position="1881"/>
        <end position="1949"/>
    </location>
</feature>
<feature type="domain" description="VWFC" evidence="11">
    <location>
        <begin position="4140"/>
        <end position="4239"/>
    </location>
</feature>
<evidence type="ECO:0000259" key="12">
    <source>
        <dbReference type="PROSITE" id="PS51233"/>
    </source>
</evidence>
<dbReference type="GO" id="GO:0005615">
    <property type="term" value="C:extracellular space"/>
    <property type="evidence" value="ECO:0007669"/>
    <property type="project" value="TreeGrafter"/>
</dbReference>
<name>A0A835TN45_9PASS</name>
<feature type="domain" description="VWFD" evidence="12">
    <location>
        <begin position="865"/>
        <end position="1035"/>
    </location>
</feature>
<evidence type="ECO:0000256" key="4">
    <source>
        <dbReference type="ARBA" id="ARBA00022737"/>
    </source>
</evidence>
<feature type="disulfide bond" evidence="8">
    <location>
        <begin position="4391"/>
        <end position="4443"/>
    </location>
</feature>
<reference evidence="13" key="1">
    <citation type="submission" date="2020-10" db="EMBL/GenBank/DDBJ databases">
        <title>Feather gene expression reveals the developmental basis of iridescence in African starlings.</title>
        <authorList>
            <person name="Rubenstein D.R."/>
        </authorList>
    </citation>
    <scope>NUCLEOTIDE SEQUENCE</scope>
    <source>
        <strain evidence="13">SS15</strain>
        <tissue evidence="13">Liver</tissue>
    </source>
</reference>
<feature type="domain" description="VWFD" evidence="12">
    <location>
        <begin position="3720"/>
        <end position="3910"/>
    </location>
</feature>
<dbReference type="SMART" id="SM00832">
    <property type="entry name" value="C8"/>
    <property type="match status" value="8"/>
</dbReference>
<dbReference type="EMBL" id="JADDUC020000007">
    <property type="protein sequence ID" value="KAI1237997.1"/>
    <property type="molecule type" value="Genomic_DNA"/>
</dbReference>
<keyword evidence="5" id="KW-0186">Copper</keyword>
<feature type="disulfide bond" evidence="8">
    <location>
        <begin position="4376"/>
        <end position="4425"/>
    </location>
</feature>
<keyword evidence="7" id="KW-0325">Glycoprotein</keyword>
<dbReference type="Gene3D" id="2.10.25.10">
    <property type="entry name" value="Laminin"/>
    <property type="match status" value="5"/>
</dbReference>
<dbReference type="InterPro" id="IPR025155">
    <property type="entry name" value="WxxW_domain"/>
</dbReference>
<dbReference type="Pfam" id="PF23244">
    <property type="entry name" value="VWF"/>
    <property type="match status" value="2"/>
</dbReference>
<dbReference type="PROSITE" id="PS01208">
    <property type="entry name" value="VWFC_1"/>
    <property type="match status" value="1"/>
</dbReference>
<feature type="disulfide bond" evidence="8">
    <location>
        <begin position="2170"/>
        <end position="2222"/>
    </location>
</feature>
<evidence type="ECO:0000313" key="14">
    <source>
        <dbReference type="EMBL" id="KAI1237997.1"/>
    </source>
</evidence>
<dbReference type="SMART" id="SM00214">
    <property type="entry name" value="VWC"/>
    <property type="match status" value="8"/>
</dbReference>
<dbReference type="PROSITE" id="PS01185">
    <property type="entry name" value="CTCK_1"/>
    <property type="match status" value="1"/>
</dbReference>
<evidence type="ECO:0000259" key="10">
    <source>
        <dbReference type="PROSITE" id="PS01225"/>
    </source>
</evidence>
<sequence>RKDLENPSPLAKLLEYGVCITGVRINCLSGCYKKPSFQWSSHSPTLATMGLRAASLFLLWLALASANEIKKGRTRSHGHYVCSTWGNNHFKTFDGDIYQFPGVCEYNFVSDCRDAYKEFSVHIQRALNSDGHPEIQYILMKIKDIAIYLKPNLVVVDGRIVKTPYYASGVFIETSEIYTKIYAKLGMVLMWNQQDALMVELDNKFNNHTCGLCGDYNGIQIYNEFIKGDASYNSITFGNMQKISKPTAKCEDPDETQALPSCNEHRDECQKLLTSSAFSDCRLRLNLEMYIQACMQDKCACNGKTDSFCLCSTISEYSRQCSHAGGRPGEWRTDTFCRTVYDDISEKGCIPVSQCHCKLGEKTYAPGETISKECEECTCNSARWTCKDLDCPGTCSVEGGSHISTFDGKKYTFHGDCYYVLAKDTANDSYALLAELVPCGSTDKQTCLKTVVLLADNKKNVVVFRSDGSVLLNDMTVNVPHVSASFSVFKPSSNYFVVQTSFGLQMQIQLFRVMQLFVTVDQSVKGKLQGLCGNFNGMEGDDFRTTSGLIEATGSAFANTWKAQSTCTDQAEKLEDPCSLSIESANYAEHWCSLLRNPEGPFARCHLAIDPSEYYKKCKYDTCLCEDNEECLCAALSSYSRACAFKGIILGDWRKSVCSSEASSCPGNQVFLYNLTMCQQTCRSLADGEKYCLQDFAPVDGCGCPSNTYLDNQDNCVPISQCQCYYKGSYLEPGEYFTKDGERCVCRNAKIQCTSVKIRMRSEEACSSNKTYFDCSASSTWSSQTPLQLSCHTPQTDHFQTECVSGCVCPAGLFDDGRGGCVERKDCPCIHNNELYSSGEKIKVDCNTCTCQKGLWKCTDNVCYGTCTIYGSGHYNTFDGKFYDFDGSCEYVATQDFCGDKNSSGSFSIITENVPCGTTGVTCSKAIKMFLGKTELKLENKEYKEIQRDVGDDVQYWNRTVGLYLVIEASNGVMLIWDKKTTVFIKLSPDYKGKVCGLCGNFDDKANNDFTTRSGLQDSNALNFGNSWKQSPTCPDVTQVIKPCDLKPHRKSWAEKECSIIQSEVFKICHSKVNPLPFYEACVHDACSCDSGGDCECFCSAVAAYAQECIKAEACVFWRTPDLCPIFCDYYNPRNECDWHYEPCGSNITTCRMINNVSTNFTIPLLEGCYPRCPKDKPIYNEETKECVTEDKCGCYLEDGTHVPPGQEVPSKENCTTCVCVPSGSIQCKPVPGCPCVINGTSYQPGDTVGKVQDGDICTEYICAENGSVVPGKVYPCPTTSPTTISTAIPSITITTTTAVSTTSHPVTTTPCFGLVCDWTEWFDVSKPEEGDGDYETYEEIRKHGNKICAAPEKIECRAKDKPDVSIEELGQKVQCNVTYGLICKNDEQDVTMWQLCYNYEIRVDCCEWQEIPCGPTTTPTTPQTTTSTTTKKIPTTTTTRTSTTPIPIPSTSTPSTASSTTEFPTTSTSPETASTTTTTTTTREPTTTRTVPTPTTTSDSWWLCNCTKAICIEDNIVQVIPVICNPPPKPTCANGLSPVRVIDEDGCCWHWECDCYCTGWGDPHYMTFDGLYYSYQGNCTYVLVEEINKKVDNFGVYIDNYHCDERDVVSCPRTLIVRHETQEVRLKTAQPNTLQVTVNNQLVALPYKKFGVSIYESGINRVVEIPELKMNVTYNGLSFSIRMPYSLFGNNTQGQCGTCNNNTADDCMLPNGNIADNCETMADHWQVVDPSKPQCSPGLVPTSPPSTTPAQPCKESSICELLLGSVFKPCHAFVQPEKYYAACVFDSCVLPNLDLECSSLQIYAATCADQGACIDWRKHTNAHECPPGKEYRACGPIKETTCKSRGQNDTSTKQVEGCFCPNGTMLYDSGVDVCVKTCGCVGVDMIPREFGERFTVDCQDCICLEGEHGIVCEPHVCDEKKVTCDGEGFYEVTEVNPKDSCCPLFTCKCNTSLCTAKAPKCSLGFEVHSYIPSGQCCPVYQCVPKGVCVHESAEFLPNSSVFVDKCHNCVCTNDVNVSTQLNIISCEHVPCNTYCQPGYELKPVKGECCGKCVQTKCIIHTADNSELILSPGDFKNDPQNNCTIYSCIDVHNQLIASTSEITCPAFNEDSCKPGTISFLPNGCCKTCKYASAPLDSSTPCSVRHRTDFIVYNGCRSVDRVDLTECEGTCGTFSLYSAEANSMDHSCSCCRETSTTEKHVVLKCPGGHSVSHKYIYVESCSCQDTACSRPQSRELQNNKENDEARALNRMEIKNGRSFWIFCLIWSFCKGKEPVQIVQVSAVSRSECATWGNFHFHTFDHVKFTFPGTCTYVFASHCNDSYQDFNIQIRRSVKSSSLIYFTVTIDGVVLQVKETGITVNGRKIAMPFSLKSILIEDTCTYFQVTSKLGLTLKWNWADTLLLDLEETYKEKICGLCGNYDGNGKNDLILDGYKMHPRQFGNFHKVEDPSQKCADVSPDDHTGRHPRRKDNRCSTYKKGCKKLMSRFGNCPRVVAFDDYVETCAEDMCHCAVNSSHSDLVSSCICSTLNQYSRDCVLRKGDPGEWRTKELCCKNAQTTWNTWSVEIPVLTHVQIQKGARFVKPHVLMAVSVLLELSLMTSAARSASPETAAPVCFKARSTHLEELTPLPARTGTVVILIALTKQNTCKGGHWSCISLPCSGSCHIDGGFHITTFDNKRFNFHGNCHYVLAKNTDDTVVVIGEIIQCGTSRTMTCLKNVLVTLGRTTIKICSCGNIYMNNFIVKLPVRKDGITIFRQSTFFIKILSSAGVQLRVQMKPVMQLSITVDHSFQNGTSGLCGNFNNIQTDDFRTVTGAVEDSASAFGNSWKTRASCFDVEDSFEDPCSNSVDKEKFAQHWCALLSNTSSVFAACHSVVDPSVYIKKCMYDTCNAEKSEVALCSVLSTYSRDCASAGVSLQGWRQGVCDPSEECPETMVYNYSVKFCNQSCRSLDEPDPLCQVRSAPMEGCACPGGTYLNDEEQCVPPDDCPCYYKGKIVQPGSSFQEDKLMCKCIQGRLDCIGETVLVKDCPAPMYYFNCSSAGPGATGSECQKSCKTQDMHCVRSSPPSMAVHLSSPVSSDVQYVTECVSGCMCPDGLVLDGSGGCIPKDQCPCVHGGHFYKPGETIKVDCNTCTCNKRQWNCTDNPCKGTCTVYGNGHYMSFDGEKFDFLGDCDYILAQDFCPNNMDAGTFRIVIQNNACGKSRSICSLKITLIFESSEIRLLEGRIQEIATDPGAEKNYKVDLRGGYIVIETNQGMNFMWDQKTTVVVHVAPSFQWAALKIAKVFTVPTQITQGKVCGLCGDFDGRSRNDFTTRGQSMEMSIQEFGNSWKITSTCSNINMTDLCADQPFKSALGQKHCSIIKSNIFEACHSKVNPIPYYESCVSDFCGCDSVGDCECFCTSVAAYSRSCSRAGVCVNWRTPAICPVFCDYYNPPDKHEWFYKPCGAPCLRTCRNPQGKCGNLLYSLEGCYPECSPDKPYFDEESRECVSLSNCTSCDPKEKLCAEDSKVCLCCYNGKTYTLNETVYSHMYGTECGEAVCGPNGQIIKTLIPCRTPSTAAQEPHMQYATSAPPSSKITTPCFCNDNGQLVQMGENVSLPVNVSGRCAYSVCNKSCQIELIWAECKTGHAETLKVCDPRSETCPSTPAPGVTNQVPAPTRTSVSDCLALIPPRKFNETWNFGNCHTATCLGEGNNIKLSVMTCPPQQQKLCVNGFPFTKHSDETGICSGWGNEHYVTFDGAYYHFKENCTYVLVKSIHPDSYNFWIHIDNYYCAATGGAICSMSLIIFYSNSVVILTQAMEHGKEANLILFDDKKVVPDIFKNGIRITSSGLYSIIEIPELDVYISYSRLAFYIKLPFSKFYNNTKGLCETFCVNLSRTPHAAPFTQGGELPPRFSLKAASPASTALELPFLYCYQDLKKIQSNAYLVKLSSELMWVFLSLADIFQLHQQNQSSLNSVCCLALPLPVTSGEAKWELAIIQYLKALNDRKHRIYIVKNGRTLTECHSVVPPQPYYEACVASGCSEEQPSTECQSMQTYAALCGLQGVCVEWRRLASGQCGCTAQDGSVKMPREAWEHDCQYCTCDEATLNISCFPRPCAKSPPINCTKEGFVHRIKPRLEDPCCTETVCECDIKTCIINKTGLPKGVCVSEGVEFKPGAMVPKSSCENCVCMDEQDPVTQTNRIQCLPVQCQTTCQQGAGYFRSSKFKRSPLESLKRRIANDRVFMATEGFRYVEEKGQCCSQCQQVACVAHFPFGNVTIETELLKHFKAGRTSRRCKNVCISKVNVDVYAAVPCCVHLTGTTMLTIIFSGRNGNHVGKTYKDPYDNCTQYTCTESAGQFSLASTIKVCLPFEEANCVPVSIDLPHKCKRSVKEQYIVHGNCRSAAPVPVPFCEGMCSTYSVYSFEASEMEHKCTCCHEKRSHKVKVELVCSNHKTVQFTYVYVDECGCVETKCPKRIT</sequence>
<comment type="caution">
    <text evidence="13">The sequence shown here is derived from an EMBL/GenBank/DDBJ whole genome shotgun (WGS) entry which is preliminary data.</text>
</comment>
<evidence type="ECO:0000256" key="9">
    <source>
        <dbReference type="SAM" id="MobiDB-lite"/>
    </source>
</evidence>
<feature type="domain" description="VWFD" evidence="12">
    <location>
        <begin position="80"/>
        <end position="251"/>
    </location>
</feature>
<evidence type="ECO:0000259" key="11">
    <source>
        <dbReference type="PROSITE" id="PS50184"/>
    </source>
</evidence>
<dbReference type="Pfam" id="PF08742">
    <property type="entry name" value="C8"/>
    <property type="match status" value="8"/>
</dbReference>
<feature type="region of interest" description="Disordered" evidence="9">
    <location>
        <begin position="2448"/>
        <end position="2468"/>
    </location>
</feature>
<dbReference type="InterPro" id="IPR050780">
    <property type="entry name" value="Mucin_vWF_Thrombospondin_sf"/>
</dbReference>
<dbReference type="CDD" id="cd19941">
    <property type="entry name" value="TIL"/>
    <property type="match status" value="5"/>
</dbReference>
<dbReference type="GO" id="GO:0031012">
    <property type="term" value="C:extracellular matrix"/>
    <property type="evidence" value="ECO:0007669"/>
    <property type="project" value="TreeGrafter"/>
</dbReference>
<dbReference type="Pfam" id="PF01826">
    <property type="entry name" value="TIL"/>
    <property type="match status" value="1"/>
</dbReference>
<comment type="caution">
    <text evidence="8">Lacks conserved residue(s) required for the propagation of feature annotation.</text>
</comment>
<dbReference type="PROSITE" id="PS01225">
    <property type="entry name" value="CTCK_2"/>
    <property type="match status" value="2"/>
</dbReference>
<evidence type="ECO:0000256" key="8">
    <source>
        <dbReference type="PROSITE-ProRule" id="PRU00039"/>
    </source>
</evidence>
<feature type="disulfide bond" evidence="8">
    <location>
        <begin position="4387"/>
        <end position="4441"/>
    </location>
</feature>
<feature type="non-terminal residue" evidence="13">
    <location>
        <position position="4453"/>
    </location>
</feature>
<comment type="subcellular location">
    <subcellularLocation>
        <location evidence="1">Secreted</location>
    </subcellularLocation>
</comment>
<dbReference type="Pfam" id="PF13330">
    <property type="entry name" value="Mucin2_WxxW"/>
    <property type="match status" value="1"/>
</dbReference>
<keyword evidence="15" id="KW-1185">Reference proteome</keyword>
<keyword evidence="4" id="KW-0677">Repeat</keyword>
<evidence type="ECO:0000256" key="2">
    <source>
        <dbReference type="ARBA" id="ARBA00022525"/>
    </source>
</evidence>
<keyword evidence="6 8" id="KW-1015">Disulfide bond</keyword>
<dbReference type="PANTHER" id="PTHR11339">
    <property type="entry name" value="EXTRACELLULAR MATRIX GLYCOPROTEIN RELATED"/>
    <property type="match status" value="1"/>
</dbReference>
<gene>
    <name evidence="14" type="ORF">IHE44_0014098</name>
    <name evidence="13" type="ORF">IHE44_009603</name>
</gene>
<evidence type="ECO:0000256" key="7">
    <source>
        <dbReference type="ARBA" id="ARBA00023180"/>
    </source>
</evidence>
<dbReference type="PROSITE" id="PS50184">
    <property type="entry name" value="VWFC_2"/>
    <property type="match status" value="4"/>
</dbReference>
<keyword evidence="3" id="KW-0732">Signal</keyword>
<feature type="domain" description="VWFD" evidence="12">
    <location>
        <begin position="393"/>
        <end position="568"/>
    </location>
</feature>
<dbReference type="EMBL" id="JADDUC010000381">
    <property type="protein sequence ID" value="KAG0113852.1"/>
    <property type="molecule type" value="Genomic_DNA"/>
</dbReference>
<feature type="domain" description="VWFC" evidence="11">
    <location>
        <begin position="4055"/>
        <end position="4124"/>
    </location>
</feature>
<proteinExistence type="predicted"/>
<evidence type="ECO:0000313" key="13">
    <source>
        <dbReference type="EMBL" id="KAG0113852.1"/>
    </source>
</evidence>
<feature type="domain" description="CTCK" evidence="10">
    <location>
        <begin position="4362"/>
        <end position="4449"/>
    </location>
</feature>
<feature type="disulfide bond" evidence="8">
    <location>
        <begin position="2166"/>
        <end position="2220"/>
    </location>
</feature>
<dbReference type="FunFam" id="2.10.25.10:FF:000674">
    <property type="entry name" value="Mucin-2"/>
    <property type="match status" value="2"/>
</dbReference>
<dbReference type="Proteomes" id="UP000618051">
    <property type="component" value="Unassembled WGS sequence"/>
</dbReference>
<dbReference type="OrthoDB" id="6262482at2759"/>
<feature type="domain" description="VWFD" evidence="12">
    <location>
        <begin position="2285"/>
        <end position="2452"/>
    </location>
</feature>
<dbReference type="SMART" id="SM00041">
    <property type="entry name" value="CT"/>
    <property type="match status" value="2"/>
</dbReference>
<feature type="domain" description="VWFD" evidence="12">
    <location>
        <begin position="3145"/>
        <end position="3333"/>
    </location>
</feature>
<reference evidence="14 15" key="2">
    <citation type="journal article" date="2021" name="J. Hered.">
        <title>Feather Gene Expression Elucidates the Developmental Basis of Plumage Iridescence in African Starlings.</title>
        <authorList>
            <person name="Rubenstein D.R."/>
            <person name="Corvelo A."/>
            <person name="MacManes M.D."/>
            <person name="Maia R."/>
            <person name="Narzisi G."/>
            <person name="Rousaki A."/>
            <person name="Vandenabeele P."/>
            <person name="Shawkey M.D."/>
            <person name="Solomon J."/>
        </authorList>
    </citation>
    <scope>NUCLEOTIDE SEQUENCE [LARGE SCALE GENOMIC DNA]</scope>
    <source>
        <strain evidence="14">SS15</strain>
    </source>
</reference>
<dbReference type="SUPFAM" id="SSF57603">
    <property type="entry name" value="FnI-like domain"/>
    <property type="match status" value="3"/>
</dbReference>
<evidence type="ECO:0000256" key="6">
    <source>
        <dbReference type="ARBA" id="ARBA00023157"/>
    </source>
</evidence>
<feature type="region of interest" description="Disordered" evidence="9">
    <location>
        <begin position="1417"/>
        <end position="1495"/>
    </location>
</feature>
<dbReference type="SMART" id="SM00215">
    <property type="entry name" value="VWC_out"/>
    <property type="match status" value="5"/>
</dbReference>
<dbReference type="Pfam" id="PF25962">
    <property type="entry name" value="TIL_OTOGL_Mucin"/>
    <property type="match status" value="2"/>
</dbReference>
<dbReference type="InterPro" id="IPR001846">
    <property type="entry name" value="VWF_type-D"/>
</dbReference>
<feature type="domain" description="VWFD" evidence="12">
    <location>
        <begin position="1556"/>
        <end position="1737"/>
    </location>
</feature>
<dbReference type="Pfam" id="PF00094">
    <property type="entry name" value="VWD"/>
    <property type="match status" value="8"/>
</dbReference>
<dbReference type="PROSITE" id="PS51233">
    <property type="entry name" value="VWFD"/>
    <property type="match status" value="8"/>
</dbReference>
<accession>A0A835TN45</accession>
<protein>
    <submittedName>
        <fullName evidence="14">Mucin-5B</fullName>
    </submittedName>
</protein>
<reference evidence="14" key="3">
    <citation type="submission" date="2022-01" db="EMBL/GenBank/DDBJ databases">
        <authorList>
            <person name="Rubenstein D.R."/>
        </authorList>
    </citation>
    <scope>NUCLEOTIDE SEQUENCE</scope>
    <source>
        <strain evidence="14">SS15</strain>
        <tissue evidence="14">Liver</tissue>
    </source>
</reference>
<evidence type="ECO:0000256" key="1">
    <source>
        <dbReference type="ARBA" id="ARBA00004613"/>
    </source>
</evidence>
<dbReference type="PANTHER" id="PTHR11339:SF371">
    <property type="entry name" value="MUCIN-2"/>
    <property type="match status" value="1"/>
</dbReference>
<evidence type="ECO:0000256" key="3">
    <source>
        <dbReference type="ARBA" id="ARBA00022729"/>
    </source>
</evidence>
<dbReference type="InterPro" id="IPR036084">
    <property type="entry name" value="Ser_inhib-like_sf"/>
</dbReference>
<dbReference type="InterPro" id="IPR014853">
    <property type="entry name" value="VWF/SSPO/ZAN-like_Cys-rich_dom"/>
</dbReference>
<keyword evidence="2" id="KW-0964">Secreted</keyword>
<dbReference type="InterPro" id="IPR002919">
    <property type="entry name" value="TIL_dom"/>
</dbReference>
<dbReference type="SMART" id="SM00216">
    <property type="entry name" value="VWD"/>
    <property type="match status" value="8"/>
</dbReference>
<evidence type="ECO:0000313" key="15">
    <source>
        <dbReference type="Proteomes" id="UP000618051"/>
    </source>
</evidence>
<feature type="domain" description="VWFC" evidence="11">
    <location>
        <begin position="1987"/>
        <end position="2054"/>
    </location>
</feature>
<dbReference type="SUPFAM" id="SSF57567">
    <property type="entry name" value="Serine protease inhibitors"/>
    <property type="match status" value="6"/>
</dbReference>
<evidence type="ECO:0000256" key="5">
    <source>
        <dbReference type="ARBA" id="ARBA00023008"/>
    </source>
</evidence>
<feature type="disulfide bond" evidence="8">
    <location>
        <begin position="2155"/>
        <end position="2204"/>
    </location>
</feature>
<dbReference type="InterPro" id="IPR058753">
    <property type="entry name" value="TIL_OTOGL_Mucin"/>
</dbReference>